<evidence type="ECO:0000313" key="3">
    <source>
        <dbReference type="EMBL" id="WZU67694.1"/>
    </source>
</evidence>
<keyword evidence="4" id="KW-1185">Reference proteome</keyword>
<feature type="domain" description="DUF5666" evidence="2">
    <location>
        <begin position="107"/>
        <end position="156"/>
    </location>
</feature>
<dbReference type="InterPro" id="IPR043724">
    <property type="entry name" value="DUF5666"/>
</dbReference>
<dbReference type="Pfam" id="PF18914">
    <property type="entry name" value="DUF5666"/>
    <property type="match status" value="1"/>
</dbReference>
<name>A0AAN0NLW2_9RHOB</name>
<protein>
    <submittedName>
        <fullName evidence="3">DUF5666 domain-containing protein</fullName>
    </submittedName>
</protein>
<sequence length="289" mass="30393">MIPRLAHIFRFSLVLLLGASGAVGQETDEPQEGGLTGTGIMGILNHERAIEIEGVSVVLPANLSVTSPLGPVTVDQLQAGDMIALQLGGTLQTPDVVAARQVIQLLGPVTQVTDETLTVMGTQVHNLTQLSRSDIGDWVAVSGYWRADGVVATRIEIVQPRQRAHIQGTYDALSTGLGRIGGTTIRSQSEPAVDQGDVVRVTGRFGGNTIVADSVEVGHFAQDVRTVLAQGYLSAPAPSGYYTVLGTGISSLMSRPEMINQQRLVTACGLDGDLVTDQTSILGVSVLCR</sequence>
<organism evidence="3 4">
    <name type="scientific">Yoonia rhodophyticola</name>
    <dbReference type="NCBI Taxonomy" id="3137370"/>
    <lineage>
        <taxon>Bacteria</taxon>
        <taxon>Pseudomonadati</taxon>
        <taxon>Pseudomonadota</taxon>
        <taxon>Alphaproteobacteria</taxon>
        <taxon>Rhodobacterales</taxon>
        <taxon>Paracoccaceae</taxon>
        <taxon>Yoonia</taxon>
    </lineage>
</organism>
<dbReference type="AlphaFoldDB" id="A0AAN0NLW2"/>
<reference evidence="4" key="1">
    <citation type="submission" date="2024-04" db="EMBL/GenBank/DDBJ databases">
        <title>Phylogenomic analyses of a clade within the roseobacter group suggest taxonomic reassignments of species of the genera Aestuariivita, Citreicella, Loktanella, Nautella, Pelagibaca, Ruegeria, Thalassobius, Thiobacimonas and Tropicibacter, and the proposal o.</title>
        <authorList>
            <person name="Jeon C.O."/>
        </authorList>
    </citation>
    <scope>NUCLEOTIDE SEQUENCE [LARGE SCALE GENOMIC DNA]</scope>
    <source>
        <strain evidence="4">SS1-5</strain>
    </source>
</reference>
<evidence type="ECO:0000256" key="1">
    <source>
        <dbReference type="SAM" id="SignalP"/>
    </source>
</evidence>
<dbReference type="Proteomes" id="UP001470809">
    <property type="component" value="Chromosome"/>
</dbReference>
<dbReference type="KEGG" id="yrh:AABB31_22750"/>
<accession>A0AAN0NLW2</accession>
<dbReference type="EMBL" id="CP151767">
    <property type="protein sequence ID" value="WZU67694.1"/>
    <property type="molecule type" value="Genomic_DNA"/>
</dbReference>
<gene>
    <name evidence="3" type="ORF">AABB31_22750</name>
</gene>
<evidence type="ECO:0000313" key="4">
    <source>
        <dbReference type="Proteomes" id="UP001470809"/>
    </source>
</evidence>
<reference evidence="3 4" key="2">
    <citation type="submission" date="2024-08" db="EMBL/GenBank/DDBJ databases">
        <title>Phylogenomic analyses of a clade within the roseobacter group suggest taxonomic reassignments of species of the genera Aestuariivita, Citreicella, Loktanella, Nautella, Pelagibaca, Ruegeria, Thalassobius, Thiobacimonas and Tropicibacter, and the proposal o.</title>
        <authorList>
            <person name="Jeon C.O."/>
        </authorList>
    </citation>
    <scope>NUCLEOTIDE SEQUENCE [LARGE SCALE GENOMIC DNA]</scope>
    <source>
        <strain evidence="3 4">SS1-5</strain>
    </source>
</reference>
<feature type="chain" id="PRO_5043032329" evidence="1">
    <location>
        <begin position="25"/>
        <end position="289"/>
    </location>
</feature>
<feature type="signal peptide" evidence="1">
    <location>
        <begin position="1"/>
        <end position="24"/>
    </location>
</feature>
<keyword evidence="1" id="KW-0732">Signal</keyword>
<dbReference type="RefSeq" id="WP_342077004.1">
    <property type="nucleotide sequence ID" value="NZ_CP151767.2"/>
</dbReference>
<proteinExistence type="predicted"/>
<evidence type="ECO:0000259" key="2">
    <source>
        <dbReference type="Pfam" id="PF18914"/>
    </source>
</evidence>